<reference evidence="2 3" key="1">
    <citation type="submission" date="2024-06" db="EMBL/GenBank/DDBJ databases">
        <title>Novosphingobium rhizovicinus M1R2S20.</title>
        <authorList>
            <person name="Sun J.-Q."/>
        </authorList>
    </citation>
    <scope>NUCLEOTIDE SEQUENCE [LARGE SCALE GENOMIC DNA]</scope>
    <source>
        <strain evidence="2 3">M1R2S20</strain>
    </source>
</reference>
<name>A0ABV3RCU8_9SPHN</name>
<dbReference type="Pfam" id="PF09008">
    <property type="entry name" value="Head_binding"/>
    <property type="match status" value="1"/>
</dbReference>
<feature type="domain" description="Bacteriophage P22 tailspike N-terminal" evidence="1">
    <location>
        <begin position="6"/>
        <end position="97"/>
    </location>
</feature>
<comment type="caution">
    <text evidence="2">The sequence shown here is derived from an EMBL/GenBank/DDBJ whole genome shotgun (WGS) entry which is preliminary data.</text>
</comment>
<protein>
    <submittedName>
        <fullName evidence="2">Phage tailspike protein</fullName>
    </submittedName>
</protein>
<dbReference type="Gene3D" id="2.170.14.10">
    <property type="entry name" value="Phage P22 tailspike-like, N-terminal domain"/>
    <property type="match status" value="1"/>
</dbReference>
<dbReference type="SUPFAM" id="SSF51327">
    <property type="entry name" value="Head-binding domain of phage P22 tailspike protein"/>
    <property type="match status" value="1"/>
</dbReference>
<sequence length="199" mass="21311">MTQRIGNPLPFFTDKRGLPMDGGRLYVGEVNEDPELSPVTLYLDEACTAPIAQPLLIVGGFATDDGNPAFFYVQEDTYSLRVRDRDGGEVYYFADAVVEQDQWQPVNPGLSAIAALVTTAYGRGVLTQPDASALRTYLGMVASLPLSGGTMTGNILRNGGGPHVYHTNTAFTSGRIFITAAGAPDPTTLPGDIWLERAP</sequence>
<dbReference type="RefSeq" id="WP_367774120.1">
    <property type="nucleotide sequence ID" value="NZ_JBFNXR010000048.1"/>
</dbReference>
<keyword evidence="3" id="KW-1185">Reference proteome</keyword>
<evidence type="ECO:0000313" key="3">
    <source>
        <dbReference type="Proteomes" id="UP001556118"/>
    </source>
</evidence>
<proteinExistence type="predicted"/>
<organism evidence="2 3">
    <name type="scientific">Novosphingobium rhizovicinum</name>
    <dbReference type="NCBI Taxonomy" id="3228928"/>
    <lineage>
        <taxon>Bacteria</taxon>
        <taxon>Pseudomonadati</taxon>
        <taxon>Pseudomonadota</taxon>
        <taxon>Alphaproteobacteria</taxon>
        <taxon>Sphingomonadales</taxon>
        <taxon>Sphingomonadaceae</taxon>
        <taxon>Novosphingobium</taxon>
    </lineage>
</organism>
<dbReference type="EMBL" id="JBFNXR010000048">
    <property type="protein sequence ID" value="MEW9855932.1"/>
    <property type="molecule type" value="Genomic_DNA"/>
</dbReference>
<dbReference type="InterPro" id="IPR036730">
    <property type="entry name" value="P22_tailspike_N_sf"/>
</dbReference>
<gene>
    <name evidence="2" type="ORF">ABUH87_12360</name>
</gene>
<evidence type="ECO:0000259" key="1">
    <source>
        <dbReference type="Pfam" id="PF09008"/>
    </source>
</evidence>
<evidence type="ECO:0000313" key="2">
    <source>
        <dbReference type="EMBL" id="MEW9855932.1"/>
    </source>
</evidence>
<dbReference type="InterPro" id="IPR009093">
    <property type="entry name" value="P22_tailspike_N"/>
</dbReference>
<dbReference type="Proteomes" id="UP001556118">
    <property type="component" value="Unassembled WGS sequence"/>
</dbReference>
<accession>A0ABV3RCU8</accession>